<dbReference type="HOGENOM" id="CLU_087258_1_0_14"/>
<dbReference type="Proteomes" id="UP000008637">
    <property type="component" value="Chromosome"/>
</dbReference>
<reference evidence="1 2" key="1">
    <citation type="journal article" date="2011" name="J. Bacteriol.">
        <title>Complete genome sequence of Mycoplasma haemofelis, a hemotropic mycoplasma.</title>
        <authorList>
            <person name="Barker E.N."/>
            <person name="Helps C.R."/>
            <person name="Peters I.R."/>
            <person name="Darby A.C."/>
            <person name="Radford A.D."/>
            <person name="Tasker S."/>
        </authorList>
    </citation>
    <scope>NUCLEOTIDE SEQUENCE [LARGE SCALE GENOMIC DNA]</scope>
    <source>
        <strain evidence="1 2">Langford 1</strain>
    </source>
</reference>
<organism evidence="1 2">
    <name type="scientific">Mycoplasma haemofelis (strain Langford 1)</name>
    <name type="common">Haemobartonella felis</name>
    <dbReference type="NCBI Taxonomy" id="941640"/>
    <lineage>
        <taxon>Bacteria</taxon>
        <taxon>Bacillati</taxon>
        <taxon>Mycoplasmatota</taxon>
        <taxon>Mollicutes</taxon>
        <taxon>Mycoplasmataceae</taxon>
        <taxon>Mycoplasma</taxon>
    </lineage>
</organism>
<dbReference type="KEGG" id="mha:HF1_13710"/>
<keyword evidence="2" id="KW-1185">Reference proteome</keyword>
<gene>
    <name evidence="1" type="ORF">HF1_13710</name>
</gene>
<accession>E8ZJQ8</accession>
<evidence type="ECO:0000313" key="1">
    <source>
        <dbReference type="EMBL" id="CBY93379.1"/>
    </source>
</evidence>
<name>E8ZJQ8_MYCHL</name>
<dbReference type="AlphaFoldDB" id="E8ZJQ8"/>
<proteinExistence type="predicted"/>
<protein>
    <submittedName>
        <fullName evidence="1">Uncharacterized protein</fullName>
    </submittedName>
</protein>
<sequence>MDIKFLSIPVALTGGAGGSYLGYRYLHQETPKESIKSKLGNLLLEFGDNFSGKWQDRATLVSSKNDLPESLSKLKTSGSNISSEAIKGWCKEHIEKEFTSETDALFVGIRNYCTFNNKDKLTGKAISETLDNSNLKSNGQWSKANGKLKQVDDNQLSPKMKEIKDKIKDTASPKDDKALKNWCETTYTEYFKDLNDQNFKDAESYCTEVTQSVAGAVSP</sequence>
<evidence type="ECO:0000313" key="2">
    <source>
        <dbReference type="Proteomes" id="UP000008637"/>
    </source>
</evidence>
<dbReference type="OrthoDB" id="9792018at2"/>
<dbReference type="EMBL" id="FR773153">
    <property type="protein sequence ID" value="CBY93379.1"/>
    <property type="molecule type" value="Genomic_DNA"/>
</dbReference>